<comment type="caution">
    <text evidence="2">The sequence shown here is derived from an EMBL/GenBank/DDBJ whole genome shotgun (WGS) entry which is preliminary data.</text>
</comment>
<evidence type="ECO:0000313" key="3">
    <source>
        <dbReference type="Proteomes" id="UP000050482"/>
    </source>
</evidence>
<dbReference type="PANTHER" id="PTHR38448:SF1">
    <property type="entry name" value="YLBF FAMILY REGULATOR"/>
    <property type="match status" value="1"/>
</dbReference>
<dbReference type="RefSeq" id="WP_054971431.1">
    <property type="nucleotide sequence ID" value="NZ_LJCO01000103.1"/>
</dbReference>
<evidence type="ECO:0000313" key="2">
    <source>
        <dbReference type="EMBL" id="KPV39863.1"/>
    </source>
</evidence>
<dbReference type="Proteomes" id="UP000050482">
    <property type="component" value="Unassembled WGS sequence"/>
</dbReference>
<accession>A0A0P9C9V1</accession>
<reference evidence="2 3" key="1">
    <citation type="submission" date="2015-09" db="EMBL/GenBank/DDBJ databases">
        <title>Draft genome sequence of Alicyclobacillus ferrooxydans DSM 22381.</title>
        <authorList>
            <person name="Hemp J."/>
        </authorList>
    </citation>
    <scope>NUCLEOTIDE SEQUENCE [LARGE SCALE GENOMIC DNA]</scope>
    <source>
        <strain evidence="2 3">TC-34</strain>
    </source>
</reference>
<dbReference type="PANTHER" id="PTHR38448">
    <property type="entry name" value="REGULATORY PROTEIN YLBF-RELATED"/>
    <property type="match status" value="1"/>
</dbReference>
<feature type="region of interest" description="Disordered" evidence="1">
    <location>
        <begin position="122"/>
        <end position="141"/>
    </location>
</feature>
<dbReference type="SUPFAM" id="SSF158622">
    <property type="entry name" value="YheA/YmcA-like"/>
    <property type="match status" value="1"/>
</dbReference>
<dbReference type="EMBL" id="LJCO01000103">
    <property type="protein sequence ID" value="KPV39863.1"/>
    <property type="molecule type" value="Genomic_DNA"/>
</dbReference>
<proteinExistence type="predicted"/>
<dbReference type="AlphaFoldDB" id="A0A0P9C9V1"/>
<dbReference type="Gene3D" id="1.20.1500.10">
    <property type="entry name" value="YheA/YmcA-like"/>
    <property type="match status" value="1"/>
</dbReference>
<gene>
    <name evidence="2" type="ORF">AN477_22540</name>
</gene>
<evidence type="ECO:0000256" key="1">
    <source>
        <dbReference type="SAM" id="MobiDB-lite"/>
    </source>
</evidence>
<name>A0A0P9C9V1_9BACL</name>
<keyword evidence="3" id="KW-1185">Reference proteome</keyword>
<sequence length="141" mass="15852">MSRDELLIKAEAIGQTIAKSDPARRFWQAKSKMEQNRKAQTLFEDLKLKTNNKLGLEQVVGTSHPKLNELNQEIQALEMQLSEIPVAMQYKTAQEELNEMMQDLMSILMDRLSKGLPVEFGPREGCGKGPDGNGCNCGERD</sequence>
<dbReference type="STRING" id="471514.AN477_22540"/>
<dbReference type="PATRIC" id="fig|471514.4.peg.1321"/>
<dbReference type="InterPro" id="IPR052767">
    <property type="entry name" value="Bact_com_dev_regulator"/>
</dbReference>
<dbReference type="Pfam" id="PF06133">
    <property type="entry name" value="Com_YlbF"/>
    <property type="match status" value="1"/>
</dbReference>
<evidence type="ECO:0008006" key="4">
    <source>
        <dbReference type="Google" id="ProtNLM"/>
    </source>
</evidence>
<dbReference type="InterPro" id="IPR023378">
    <property type="entry name" value="YheA/YmcA-like_dom_sf"/>
</dbReference>
<protein>
    <recommendedName>
        <fullName evidence="4">YlbF family regulator</fullName>
    </recommendedName>
</protein>
<dbReference type="OrthoDB" id="2376100at2"/>
<organism evidence="2 3">
    <name type="scientific">Alicyclobacillus ferrooxydans</name>
    <dbReference type="NCBI Taxonomy" id="471514"/>
    <lineage>
        <taxon>Bacteria</taxon>
        <taxon>Bacillati</taxon>
        <taxon>Bacillota</taxon>
        <taxon>Bacilli</taxon>
        <taxon>Bacillales</taxon>
        <taxon>Alicyclobacillaceae</taxon>
        <taxon>Alicyclobacillus</taxon>
    </lineage>
</organism>
<dbReference type="InterPro" id="IPR010368">
    <property type="entry name" value="Com_YlbF"/>
</dbReference>